<feature type="coiled-coil region" evidence="1">
    <location>
        <begin position="113"/>
        <end position="140"/>
    </location>
</feature>
<evidence type="ECO:0000313" key="4">
    <source>
        <dbReference type="WBParaSite" id="SVE_0166100.1"/>
    </source>
</evidence>
<dbReference type="WBParaSite" id="SVE_0166100.1">
    <property type="protein sequence ID" value="SVE_0166100.1"/>
    <property type="gene ID" value="SVE_0166100"/>
</dbReference>
<accession>A0A0K0EYQ2</accession>
<keyword evidence="3" id="KW-1185">Reference proteome</keyword>
<name>A0A0K0EYQ2_STRVS</name>
<reference evidence="3" key="1">
    <citation type="submission" date="2014-07" db="EMBL/GenBank/DDBJ databases">
        <authorList>
            <person name="Martin A.A"/>
            <person name="De Silva N."/>
        </authorList>
    </citation>
    <scope>NUCLEOTIDE SEQUENCE</scope>
</reference>
<organism evidence="3 4">
    <name type="scientific">Strongyloides venezuelensis</name>
    <name type="common">Threadworm</name>
    <dbReference type="NCBI Taxonomy" id="75913"/>
    <lineage>
        <taxon>Eukaryota</taxon>
        <taxon>Metazoa</taxon>
        <taxon>Ecdysozoa</taxon>
        <taxon>Nematoda</taxon>
        <taxon>Chromadorea</taxon>
        <taxon>Rhabditida</taxon>
        <taxon>Tylenchina</taxon>
        <taxon>Panagrolaimomorpha</taxon>
        <taxon>Strongyloidoidea</taxon>
        <taxon>Strongyloididae</taxon>
        <taxon>Strongyloides</taxon>
    </lineage>
</organism>
<reference evidence="4" key="2">
    <citation type="submission" date="2015-08" db="UniProtKB">
        <authorList>
            <consortium name="WormBaseParasite"/>
        </authorList>
    </citation>
    <scope>IDENTIFICATION</scope>
</reference>
<dbReference type="Proteomes" id="UP000035680">
    <property type="component" value="Unassembled WGS sequence"/>
</dbReference>
<evidence type="ECO:0000256" key="2">
    <source>
        <dbReference type="SAM" id="MobiDB-lite"/>
    </source>
</evidence>
<proteinExistence type="predicted"/>
<keyword evidence="1" id="KW-0175">Coiled coil</keyword>
<feature type="region of interest" description="Disordered" evidence="2">
    <location>
        <begin position="29"/>
        <end position="50"/>
    </location>
</feature>
<evidence type="ECO:0000313" key="3">
    <source>
        <dbReference type="Proteomes" id="UP000035680"/>
    </source>
</evidence>
<evidence type="ECO:0000256" key="1">
    <source>
        <dbReference type="SAM" id="Coils"/>
    </source>
</evidence>
<sequence length="147" mass="16825">MQNDNCIPIGYQPAYMLSNIIINRDPDSHKETLVKQKRKPSSTDSSDNECLVLTDHQTTDKSKEDKLLSVITSLDNEERTLVEQYDTLNKHYIETIAAFTNVKNDSSATKEQLAQTRIDITNLEATIKNTNRQLAEAIKKLMIQKWI</sequence>
<dbReference type="AlphaFoldDB" id="A0A0K0EYQ2"/>
<protein>
    <submittedName>
        <fullName evidence="4">CPXV162 protein</fullName>
    </submittedName>
</protein>